<dbReference type="GO" id="GO:0016887">
    <property type="term" value="F:ATP hydrolysis activity"/>
    <property type="evidence" value="ECO:0007669"/>
    <property type="project" value="InterPro"/>
</dbReference>
<feature type="region of interest" description="Disordered" evidence="3">
    <location>
        <begin position="141"/>
        <end position="165"/>
    </location>
</feature>
<name>A0AAD3DGZ5_9CHLO</name>
<organism evidence="5 6">
    <name type="scientific">Astrephomene gubernaculifera</name>
    <dbReference type="NCBI Taxonomy" id="47775"/>
    <lineage>
        <taxon>Eukaryota</taxon>
        <taxon>Viridiplantae</taxon>
        <taxon>Chlorophyta</taxon>
        <taxon>core chlorophytes</taxon>
        <taxon>Chlorophyceae</taxon>
        <taxon>CS clade</taxon>
        <taxon>Chlamydomonadales</taxon>
        <taxon>Astrephomenaceae</taxon>
        <taxon>Astrephomene</taxon>
    </lineage>
</organism>
<proteinExistence type="predicted"/>
<feature type="domain" description="AAA+ ATPase" evidence="4">
    <location>
        <begin position="2"/>
        <end position="300"/>
    </location>
</feature>
<dbReference type="Proteomes" id="UP001054857">
    <property type="component" value="Unassembled WGS sequence"/>
</dbReference>
<dbReference type="GO" id="GO:0030687">
    <property type="term" value="C:preribosome, large subunit precursor"/>
    <property type="evidence" value="ECO:0007669"/>
    <property type="project" value="TreeGrafter"/>
</dbReference>
<dbReference type="GO" id="GO:0000055">
    <property type="term" value="P:ribosomal large subunit export from nucleus"/>
    <property type="evidence" value="ECO:0007669"/>
    <property type="project" value="TreeGrafter"/>
</dbReference>
<dbReference type="InterPro" id="IPR027417">
    <property type="entry name" value="P-loop_NTPase"/>
</dbReference>
<dbReference type="PANTHER" id="PTHR48103">
    <property type="entry name" value="MIDASIN-RELATED"/>
    <property type="match status" value="1"/>
</dbReference>
<dbReference type="PROSITE" id="PS00675">
    <property type="entry name" value="SIGMA54_INTERACT_1"/>
    <property type="match status" value="1"/>
</dbReference>
<evidence type="ECO:0000256" key="1">
    <source>
        <dbReference type="ARBA" id="ARBA00022741"/>
    </source>
</evidence>
<comment type="caution">
    <text evidence="5">The sequence shown here is derived from an EMBL/GenBank/DDBJ whole genome shotgun (WGS) entry which is preliminary data.</text>
</comment>
<accession>A0AAD3DGZ5</accession>
<keyword evidence="1" id="KW-0547">Nucleotide-binding</keyword>
<evidence type="ECO:0000313" key="6">
    <source>
        <dbReference type="Proteomes" id="UP001054857"/>
    </source>
</evidence>
<dbReference type="GO" id="GO:0005634">
    <property type="term" value="C:nucleus"/>
    <property type="evidence" value="ECO:0007669"/>
    <property type="project" value="TreeGrafter"/>
</dbReference>
<evidence type="ECO:0000256" key="3">
    <source>
        <dbReference type="SAM" id="MobiDB-lite"/>
    </source>
</evidence>
<sequence length="350" mass="36473">SCNEPVLLVGETGTGKTTMLSRMAGLVGANLVSFNLSQQTDSSDLLGGFKPVEPRDALAPLLPTFTSLIRRTWTRGNNDEYLSRVAKLAERRKWSQLLAAFRGALSKLHDAGLVTTTTSGTATSGAATPAGAGDAAAAEAAEAAAEKGGKPAKKRRVAGSQQQPLSESLRHEWRVFSADLAAAERAAAVAEGGFAFAFVEGVLVQALRNGWWLLLDEINLAPAEVLERLAGLLETAGGDSAAATGGSVTLLERGDTVAVPRHPNFRLVAAMNPATDAGKHELPAALRNRFTEMWVPEPAAREDLAALVAAYLAGVGPAPPVDAAVEFYLAAKAEADARLVDGAGQKPAYN</sequence>
<feature type="non-terminal residue" evidence="5">
    <location>
        <position position="1"/>
    </location>
</feature>
<dbReference type="EMBL" id="BMAR01000001">
    <property type="protein sequence ID" value="GFR41368.1"/>
    <property type="molecule type" value="Genomic_DNA"/>
</dbReference>
<dbReference type="InterPro" id="IPR003593">
    <property type="entry name" value="AAA+_ATPase"/>
</dbReference>
<evidence type="ECO:0000313" key="5">
    <source>
        <dbReference type="EMBL" id="GFR41368.1"/>
    </source>
</evidence>
<dbReference type="SMART" id="SM00382">
    <property type="entry name" value="AAA"/>
    <property type="match status" value="1"/>
</dbReference>
<keyword evidence="2" id="KW-0067">ATP-binding</keyword>
<dbReference type="InterPro" id="IPR041190">
    <property type="entry name" value="Midasin_AAA_lid_5"/>
</dbReference>
<dbReference type="AlphaFoldDB" id="A0AAD3DGZ5"/>
<dbReference type="InterPro" id="IPR025662">
    <property type="entry name" value="Sigma_54_int_dom_ATP-bd_1"/>
</dbReference>
<dbReference type="Gene3D" id="3.40.50.300">
    <property type="entry name" value="P-loop containing nucleotide triphosphate hydrolases"/>
    <property type="match status" value="2"/>
</dbReference>
<dbReference type="GO" id="GO:0000027">
    <property type="term" value="P:ribosomal large subunit assembly"/>
    <property type="evidence" value="ECO:0007669"/>
    <property type="project" value="TreeGrafter"/>
</dbReference>
<dbReference type="SUPFAM" id="SSF52540">
    <property type="entry name" value="P-loop containing nucleoside triphosphate hydrolases"/>
    <property type="match status" value="1"/>
</dbReference>
<dbReference type="PANTHER" id="PTHR48103:SF2">
    <property type="entry name" value="MIDASIN"/>
    <property type="match status" value="1"/>
</dbReference>
<dbReference type="GO" id="GO:0005524">
    <property type="term" value="F:ATP binding"/>
    <property type="evidence" value="ECO:0007669"/>
    <property type="project" value="UniProtKB-KW"/>
</dbReference>
<dbReference type="Pfam" id="PF07728">
    <property type="entry name" value="AAA_5"/>
    <property type="match status" value="2"/>
</dbReference>
<gene>
    <name evidence="5" type="ORF">Agub_g2051</name>
</gene>
<feature type="non-terminal residue" evidence="5">
    <location>
        <position position="350"/>
    </location>
</feature>
<protein>
    <recommendedName>
        <fullName evidence="4">AAA+ ATPase domain-containing protein</fullName>
    </recommendedName>
</protein>
<reference evidence="5 6" key="1">
    <citation type="journal article" date="2021" name="Sci. Rep.">
        <title>Genome sequencing of the multicellular alga Astrephomene provides insights into convergent evolution of germ-soma differentiation.</title>
        <authorList>
            <person name="Yamashita S."/>
            <person name="Yamamoto K."/>
            <person name="Matsuzaki R."/>
            <person name="Suzuki S."/>
            <person name="Yamaguchi H."/>
            <person name="Hirooka S."/>
            <person name="Minakuchi Y."/>
            <person name="Miyagishima S."/>
            <person name="Kawachi M."/>
            <person name="Toyoda A."/>
            <person name="Nozaki H."/>
        </authorList>
    </citation>
    <scope>NUCLEOTIDE SEQUENCE [LARGE SCALE GENOMIC DNA]</scope>
    <source>
        <strain evidence="5 6">NIES-4017</strain>
    </source>
</reference>
<dbReference type="Pfam" id="PF17865">
    <property type="entry name" value="AAA_lid_5"/>
    <property type="match status" value="1"/>
</dbReference>
<evidence type="ECO:0000259" key="4">
    <source>
        <dbReference type="SMART" id="SM00382"/>
    </source>
</evidence>
<dbReference type="InterPro" id="IPR011704">
    <property type="entry name" value="ATPase_dyneun-rel_AAA"/>
</dbReference>
<keyword evidence="6" id="KW-1185">Reference proteome</keyword>
<evidence type="ECO:0000256" key="2">
    <source>
        <dbReference type="ARBA" id="ARBA00022840"/>
    </source>
</evidence>